<dbReference type="Gene3D" id="3.40.220.10">
    <property type="entry name" value="Leucine Aminopeptidase, subunit E, domain 1"/>
    <property type="match status" value="1"/>
</dbReference>
<dbReference type="InterPro" id="IPR002589">
    <property type="entry name" value="Macro_dom"/>
</dbReference>
<evidence type="ECO:0000256" key="3">
    <source>
        <dbReference type="ARBA" id="ARBA00012983"/>
    </source>
</evidence>
<keyword evidence="5" id="KW-0904">Protein phosphatase</keyword>
<evidence type="ECO:0000256" key="6">
    <source>
        <dbReference type="ARBA" id="ARBA00034427"/>
    </source>
</evidence>
<dbReference type="AlphaFoldDB" id="A0A6A6X3J6"/>
<dbReference type="PROSITE" id="PS51154">
    <property type="entry name" value="MACRO"/>
    <property type="match status" value="1"/>
</dbReference>
<reference evidence="9" key="1">
    <citation type="journal article" date="2020" name="Stud. Mycol.">
        <title>101 Dothideomycetes genomes: a test case for predicting lifestyles and emergence of pathogens.</title>
        <authorList>
            <person name="Haridas S."/>
            <person name="Albert R."/>
            <person name="Binder M."/>
            <person name="Bloem J."/>
            <person name="Labutti K."/>
            <person name="Salamov A."/>
            <person name="Andreopoulos B."/>
            <person name="Baker S."/>
            <person name="Barry K."/>
            <person name="Bills G."/>
            <person name="Bluhm B."/>
            <person name="Cannon C."/>
            <person name="Castanera R."/>
            <person name="Culley D."/>
            <person name="Daum C."/>
            <person name="Ezra D."/>
            <person name="Gonzalez J."/>
            <person name="Henrissat B."/>
            <person name="Kuo A."/>
            <person name="Liang C."/>
            <person name="Lipzen A."/>
            <person name="Lutzoni F."/>
            <person name="Magnuson J."/>
            <person name="Mondo S."/>
            <person name="Nolan M."/>
            <person name="Ohm R."/>
            <person name="Pangilinan J."/>
            <person name="Park H.-J."/>
            <person name="Ramirez L."/>
            <person name="Alfaro M."/>
            <person name="Sun H."/>
            <person name="Tritt A."/>
            <person name="Yoshinaga Y."/>
            <person name="Zwiers L.-H."/>
            <person name="Turgeon B."/>
            <person name="Goodwin S."/>
            <person name="Spatafora J."/>
            <person name="Crous P."/>
            <person name="Grigoriev I."/>
        </authorList>
    </citation>
    <scope>NUCLEOTIDE SEQUENCE</scope>
    <source>
        <strain evidence="9">CBS 109.77</strain>
    </source>
</reference>
<evidence type="ECO:0000259" key="8">
    <source>
        <dbReference type="PROSITE" id="PS51154"/>
    </source>
</evidence>
<sequence length="204" mass="21899">MASSSAAQEVATDNPATTAISPKPSPSSNSPEQRTLTLHSYIGDIFSAPPLTVLIHACNTQGSWGAGIAAAFRTKYPVAYTIYRRHCLISHNPKTNPVPSGTCLLIPPSETKPGAPKHWIACLFTSQKYGKGKDKPDVILRNTGPAVSMMLGQIKEAGEGVADLRMCKINSARFAVPWERTVAVLEGLVVEEGWAGDVEVWDIE</sequence>
<dbReference type="OrthoDB" id="2155246at2759"/>
<comment type="catalytic activity">
    <reaction evidence="6">
        <text>ADP-alpha-D-ribose 1''-phosphate + H2O = ADP-D-ribose + phosphate</text>
        <dbReference type="Rhea" id="RHEA:25029"/>
        <dbReference type="ChEBI" id="CHEBI:15377"/>
        <dbReference type="ChEBI" id="CHEBI:43474"/>
        <dbReference type="ChEBI" id="CHEBI:57967"/>
        <dbReference type="ChEBI" id="CHEBI:58753"/>
        <dbReference type="EC" id="3.1.3.84"/>
    </reaction>
</comment>
<gene>
    <name evidence="9" type="ORF">K505DRAFT_250168</name>
</gene>
<keyword evidence="10" id="KW-1185">Reference proteome</keyword>
<dbReference type="GO" id="GO:0140291">
    <property type="term" value="P:peptidyl-glutamate ADP-deribosylation"/>
    <property type="evidence" value="ECO:0007669"/>
    <property type="project" value="TreeGrafter"/>
</dbReference>
<dbReference type="InterPro" id="IPR050892">
    <property type="entry name" value="ADP-ribose_metab_enzymes"/>
</dbReference>
<feature type="region of interest" description="Disordered" evidence="7">
    <location>
        <begin position="1"/>
        <end position="33"/>
    </location>
</feature>
<evidence type="ECO:0000313" key="10">
    <source>
        <dbReference type="Proteomes" id="UP000799757"/>
    </source>
</evidence>
<evidence type="ECO:0000256" key="5">
    <source>
        <dbReference type="ARBA" id="ARBA00022912"/>
    </source>
</evidence>
<keyword evidence="5" id="KW-0378">Hydrolase</keyword>
<proteinExistence type="inferred from homology"/>
<dbReference type="Pfam" id="PF01661">
    <property type="entry name" value="Macro"/>
    <property type="match status" value="1"/>
</dbReference>
<protein>
    <recommendedName>
        <fullName evidence="4">ADP-ribose 1''-phosphate phosphatase</fullName>
        <ecNumber evidence="3">3.1.3.84</ecNumber>
    </recommendedName>
</protein>
<evidence type="ECO:0000256" key="7">
    <source>
        <dbReference type="SAM" id="MobiDB-lite"/>
    </source>
</evidence>
<dbReference type="EC" id="3.1.3.84" evidence="3"/>
<dbReference type="EMBL" id="MU002048">
    <property type="protein sequence ID" value="KAF2790899.1"/>
    <property type="molecule type" value="Genomic_DNA"/>
</dbReference>
<dbReference type="Proteomes" id="UP000799757">
    <property type="component" value="Unassembled WGS sequence"/>
</dbReference>
<dbReference type="CDD" id="cd02901">
    <property type="entry name" value="Macro_Poa1p-like"/>
    <property type="match status" value="1"/>
</dbReference>
<name>A0A6A6X3J6_9PLEO</name>
<comment type="similarity">
    <text evidence="2">Belongs to the POA1 family.</text>
</comment>
<dbReference type="SUPFAM" id="SSF52949">
    <property type="entry name" value="Macro domain-like"/>
    <property type="match status" value="1"/>
</dbReference>
<feature type="domain" description="Macro" evidence="8">
    <location>
        <begin position="25"/>
        <end position="204"/>
    </location>
</feature>
<organism evidence="9 10">
    <name type="scientific">Melanomma pulvis-pyrius CBS 109.77</name>
    <dbReference type="NCBI Taxonomy" id="1314802"/>
    <lineage>
        <taxon>Eukaryota</taxon>
        <taxon>Fungi</taxon>
        <taxon>Dikarya</taxon>
        <taxon>Ascomycota</taxon>
        <taxon>Pezizomycotina</taxon>
        <taxon>Dothideomycetes</taxon>
        <taxon>Pleosporomycetidae</taxon>
        <taxon>Pleosporales</taxon>
        <taxon>Melanommataceae</taxon>
        <taxon>Melanomma</taxon>
    </lineage>
</organism>
<accession>A0A6A6X3J6</accession>
<evidence type="ECO:0000256" key="4">
    <source>
        <dbReference type="ARBA" id="ARBA00019744"/>
    </source>
</evidence>
<dbReference type="GO" id="GO:0004721">
    <property type="term" value="F:phosphoprotein phosphatase activity"/>
    <property type="evidence" value="ECO:0007669"/>
    <property type="project" value="UniProtKB-KW"/>
</dbReference>
<evidence type="ECO:0000256" key="2">
    <source>
        <dbReference type="ARBA" id="ARBA00006575"/>
    </source>
</evidence>
<dbReference type="PANTHER" id="PTHR12521:SF0">
    <property type="entry name" value="ADP-RIBOSE GLYCOHYDROLASE OARD1"/>
    <property type="match status" value="1"/>
</dbReference>
<dbReference type="InterPro" id="IPR043472">
    <property type="entry name" value="Macro_dom-like"/>
</dbReference>
<evidence type="ECO:0000256" key="1">
    <source>
        <dbReference type="ARBA" id="ARBA00002432"/>
    </source>
</evidence>
<comment type="function">
    <text evidence="1">Highly specific phosphatase involved in the metabolism of ADP-ribose 1''-phosphate (Appr1p) which is produced as a consequence of tRNA splicing.</text>
</comment>
<evidence type="ECO:0000313" key="9">
    <source>
        <dbReference type="EMBL" id="KAF2790899.1"/>
    </source>
</evidence>
<dbReference type="PANTHER" id="PTHR12521">
    <property type="entry name" value="PROTEIN C6ORF130"/>
    <property type="match status" value="1"/>
</dbReference>